<comment type="caution">
    <text evidence="2">The sequence shown here is derived from an EMBL/GenBank/DDBJ whole genome shotgun (WGS) entry which is preliminary data.</text>
</comment>
<dbReference type="EMBL" id="JAAIUW010000001">
    <property type="protein sequence ID" value="KAF7844834.1"/>
    <property type="molecule type" value="Genomic_DNA"/>
</dbReference>
<name>A0A834XIB4_9FABA</name>
<gene>
    <name evidence="2" type="ORF">G2W53_001739</name>
</gene>
<organism evidence="2 3">
    <name type="scientific">Senna tora</name>
    <dbReference type="NCBI Taxonomy" id="362788"/>
    <lineage>
        <taxon>Eukaryota</taxon>
        <taxon>Viridiplantae</taxon>
        <taxon>Streptophyta</taxon>
        <taxon>Embryophyta</taxon>
        <taxon>Tracheophyta</taxon>
        <taxon>Spermatophyta</taxon>
        <taxon>Magnoliopsida</taxon>
        <taxon>eudicotyledons</taxon>
        <taxon>Gunneridae</taxon>
        <taxon>Pentapetalae</taxon>
        <taxon>rosids</taxon>
        <taxon>fabids</taxon>
        <taxon>Fabales</taxon>
        <taxon>Fabaceae</taxon>
        <taxon>Caesalpinioideae</taxon>
        <taxon>Cassia clade</taxon>
        <taxon>Senna</taxon>
    </lineage>
</organism>
<evidence type="ECO:0000313" key="2">
    <source>
        <dbReference type="EMBL" id="KAF7844834.1"/>
    </source>
</evidence>
<dbReference type="AlphaFoldDB" id="A0A834XIB4"/>
<proteinExistence type="predicted"/>
<dbReference type="Proteomes" id="UP000634136">
    <property type="component" value="Unassembled WGS sequence"/>
</dbReference>
<evidence type="ECO:0000256" key="1">
    <source>
        <dbReference type="SAM" id="MobiDB-lite"/>
    </source>
</evidence>
<sequence length="27" mass="3188">MILSKVKDPTVRVQKFEQRPQCERSSP</sequence>
<keyword evidence="3" id="KW-1185">Reference proteome</keyword>
<accession>A0A834XIB4</accession>
<evidence type="ECO:0000313" key="3">
    <source>
        <dbReference type="Proteomes" id="UP000634136"/>
    </source>
</evidence>
<protein>
    <submittedName>
        <fullName evidence="2">Uncharacterized protein</fullName>
    </submittedName>
</protein>
<feature type="region of interest" description="Disordered" evidence="1">
    <location>
        <begin position="1"/>
        <end position="27"/>
    </location>
</feature>
<reference evidence="2" key="1">
    <citation type="submission" date="2020-09" db="EMBL/GenBank/DDBJ databases">
        <title>Genome-Enabled Discovery of Anthraquinone Biosynthesis in Senna tora.</title>
        <authorList>
            <person name="Kang S.-H."/>
            <person name="Pandey R.P."/>
            <person name="Lee C.-M."/>
            <person name="Sim J.-S."/>
            <person name="Jeong J.-T."/>
            <person name="Choi B.-S."/>
            <person name="Jung M."/>
            <person name="Ginzburg D."/>
            <person name="Zhao K."/>
            <person name="Won S.Y."/>
            <person name="Oh T.-J."/>
            <person name="Yu Y."/>
            <person name="Kim N.-H."/>
            <person name="Lee O.R."/>
            <person name="Lee T.-H."/>
            <person name="Bashyal P."/>
            <person name="Kim T.-S."/>
            <person name="Lee W.-H."/>
            <person name="Kawkins C."/>
            <person name="Kim C.-K."/>
            <person name="Kim J.S."/>
            <person name="Ahn B.O."/>
            <person name="Rhee S.Y."/>
            <person name="Sohng J.K."/>
        </authorList>
    </citation>
    <scope>NUCLEOTIDE SEQUENCE</scope>
    <source>
        <tissue evidence="2">Leaf</tissue>
    </source>
</reference>